<reference evidence="4" key="1">
    <citation type="submission" date="2023-01" db="EMBL/GenBank/DDBJ databases">
        <title>Exploring GABA producing Bacteroides strains toward improving mental health.</title>
        <authorList>
            <person name="Yousuf B."/>
            <person name="Bouhlel N.E."/>
            <person name="Mottawea W."/>
            <person name="Hammami R."/>
        </authorList>
    </citation>
    <scope>NUCLEOTIDE SEQUENCE</scope>
    <source>
        <strain evidence="4">UO.H1047</strain>
    </source>
</reference>
<dbReference type="PROSITE" id="PS50110">
    <property type="entry name" value="RESPONSE_REGULATORY"/>
    <property type="match status" value="1"/>
</dbReference>
<evidence type="ECO:0000313" key="4">
    <source>
        <dbReference type="EMBL" id="MDC7148797.1"/>
    </source>
</evidence>
<dbReference type="SUPFAM" id="SSF52172">
    <property type="entry name" value="CheY-like"/>
    <property type="match status" value="1"/>
</dbReference>
<organism evidence="4 5">
    <name type="scientific">Parabacteroides johnsonii</name>
    <dbReference type="NCBI Taxonomy" id="387661"/>
    <lineage>
        <taxon>Bacteria</taxon>
        <taxon>Pseudomonadati</taxon>
        <taxon>Bacteroidota</taxon>
        <taxon>Bacteroidia</taxon>
        <taxon>Bacteroidales</taxon>
        <taxon>Tannerellaceae</taxon>
        <taxon>Parabacteroides</taxon>
    </lineage>
</organism>
<dbReference type="Gene3D" id="3.40.50.2300">
    <property type="match status" value="1"/>
</dbReference>
<dbReference type="AlphaFoldDB" id="A0AAW6I0W4"/>
<dbReference type="InterPro" id="IPR001789">
    <property type="entry name" value="Sig_transdc_resp-reg_receiver"/>
</dbReference>
<dbReference type="InterPro" id="IPR011006">
    <property type="entry name" value="CheY-like_superfamily"/>
</dbReference>
<evidence type="ECO:0000259" key="3">
    <source>
        <dbReference type="PROSITE" id="PS50110"/>
    </source>
</evidence>
<sequence length="121" mass="13892">MMKSILIVDDKPEIAKIIMIYLSSSYQVVYMENPVKAISWMNEGNIPDGIISDLNMPEMSGEEFVCYLKGNNLFNHIPILVLSSEESSSTRIRLLEEGAEDFIIKPFNPEELRIRIKRLVK</sequence>
<evidence type="ECO:0000256" key="2">
    <source>
        <dbReference type="PROSITE-ProRule" id="PRU00169"/>
    </source>
</evidence>
<feature type="domain" description="Response regulatory" evidence="3">
    <location>
        <begin position="4"/>
        <end position="120"/>
    </location>
</feature>
<name>A0AAW6I0W4_9BACT</name>
<proteinExistence type="predicted"/>
<dbReference type="PANTHER" id="PTHR44591:SF3">
    <property type="entry name" value="RESPONSE REGULATORY DOMAIN-CONTAINING PROTEIN"/>
    <property type="match status" value="1"/>
</dbReference>
<comment type="caution">
    <text evidence="4">The sequence shown here is derived from an EMBL/GenBank/DDBJ whole genome shotgun (WGS) entry which is preliminary data.</text>
</comment>
<evidence type="ECO:0000256" key="1">
    <source>
        <dbReference type="ARBA" id="ARBA00022553"/>
    </source>
</evidence>
<dbReference type="InterPro" id="IPR050595">
    <property type="entry name" value="Bact_response_regulator"/>
</dbReference>
<feature type="modified residue" description="4-aspartylphosphate" evidence="2">
    <location>
        <position position="53"/>
    </location>
</feature>
<dbReference type="PANTHER" id="PTHR44591">
    <property type="entry name" value="STRESS RESPONSE REGULATOR PROTEIN 1"/>
    <property type="match status" value="1"/>
</dbReference>
<protein>
    <submittedName>
        <fullName evidence="4">Response regulator</fullName>
    </submittedName>
</protein>
<dbReference type="GeneID" id="93407923"/>
<dbReference type="GO" id="GO:0000160">
    <property type="term" value="P:phosphorelay signal transduction system"/>
    <property type="evidence" value="ECO:0007669"/>
    <property type="project" value="InterPro"/>
</dbReference>
<dbReference type="Proteomes" id="UP001213646">
    <property type="component" value="Unassembled WGS sequence"/>
</dbReference>
<dbReference type="RefSeq" id="WP_036608461.1">
    <property type="nucleotide sequence ID" value="NZ_CABJAU010000015.1"/>
</dbReference>
<dbReference type="Pfam" id="PF00072">
    <property type="entry name" value="Response_reg"/>
    <property type="match status" value="1"/>
</dbReference>
<keyword evidence="1 2" id="KW-0597">Phosphoprotein</keyword>
<gene>
    <name evidence="4" type="ORF">PQG89_05050</name>
</gene>
<dbReference type="EMBL" id="JAQPYX010000040">
    <property type="protein sequence ID" value="MDC7148797.1"/>
    <property type="molecule type" value="Genomic_DNA"/>
</dbReference>
<dbReference type="SMART" id="SM00448">
    <property type="entry name" value="REC"/>
    <property type="match status" value="1"/>
</dbReference>
<evidence type="ECO:0000313" key="5">
    <source>
        <dbReference type="Proteomes" id="UP001213646"/>
    </source>
</evidence>
<accession>A0AAW6I0W4</accession>